<dbReference type="Proteomes" id="UP000606935">
    <property type="component" value="Unassembled WGS sequence"/>
</dbReference>
<dbReference type="PROSITE" id="PS50035">
    <property type="entry name" value="PLD"/>
    <property type="match status" value="2"/>
</dbReference>
<name>A0A918DKD9_9ALTE</name>
<comment type="caution">
    <text evidence="2">The sequence shown here is derived from an EMBL/GenBank/DDBJ whole genome shotgun (WGS) entry which is preliminary data.</text>
</comment>
<reference evidence="2" key="2">
    <citation type="submission" date="2020-09" db="EMBL/GenBank/DDBJ databases">
        <authorList>
            <person name="Sun Q."/>
            <person name="Zhou Y."/>
        </authorList>
    </citation>
    <scope>NUCLEOTIDE SEQUENCE</scope>
    <source>
        <strain evidence="2">CGMCC 1.7086</strain>
    </source>
</reference>
<reference evidence="2" key="1">
    <citation type="journal article" date="2014" name="Int. J. Syst. Evol. Microbiol.">
        <title>Complete genome sequence of Corynebacterium casei LMG S-19264T (=DSM 44701T), isolated from a smear-ripened cheese.</title>
        <authorList>
            <consortium name="US DOE Joint Genome Institute (JGI-PGF)"/>
            <person name="Walter F."/>
            <person name="Albersmeier A."/>
            <person name="Kalinowski J."/>
            <person name="Ruckert C."/>
        </authorList>
    </citation>
    <scope>NUCLEOTIDE SEQUENCE</scope>
    <source>
        <strain evidence="2">CGMCC 1.7086</strain>
    </source>
</reference>
<evidence type="ECO:0000313" key="2">
    <source>
        <dbReference type="EMBL" id="GGO71977.1"/>
    </source>
</evidence>
<dbReference type="PANTHER" id="PTHR21248">
    <property type="entry name" value="CARDIOLIPIN SYNTHASE"/>
    <property type="match status" value="1"/>
</dbReference>
<dbReference type="SMART" id="SM00155">
    <property type="entry name" value="PLDc"/>
    <property type="match status" value="2"/>
</dbReference>
<dbReference type="Pfam" id="PF13091">
    <property type="entry name" value="PLDc_2"/>
    <property type="match status" value="2"/>
</dbReference>
<proteinExistence type="predicted"/>
<feature type="domain" description="PLD phosphodiesterase" evidence="1">
    <location>
        <begin position="129"/>
        <end position="156"/>
    </location>
</feature>
<dbReference type="CDD" id="cd09113">
    <property type="entry name" value="PLDc_ymdC_like_2"/>
    <property type="match status" value="1"/>
</dbReference>
<gene>
    <name evidence="2" type="ORF">GCM10010982_29010</name>
</gene>
<dbReference type="CDD" id="cd09111">
    <property type="entry name" value="PLDc_ymdC_like_1"/>
    <property type="match status" value="1"/>
</dbReference>
<keyword evidence="3" id="KW-1185">Reference proteome</keyword>
<dbReference type="InterPro" id="IPR001736">
    <property type="entry name" value="PLipase_D/transphosphatidylase"/>
</dbReference>
<dbReference type="PANTHER" id="PTHR21248:SF12">
    <property type="entry name" value="CARDIOLIPIN SYNTHASE C"/>
    <property type="match status" value="1"/>
</dbReference>
<dbReference type="EMBL" id="BMLS01000005">
    <property type="protein sequence ID" value="GGO71977.1"/>
    <property type="molecule type" value="Genomic_DNA"/>
</dbReference>
<dbReference type="Gene3D" id="3.30.870.10">
    <property type="entry name" value="Endonuclease Chain A"/>
    <property type="match status" value="2"/>
</dbReference>
<evidence type="ECO:0000259" key="1">
    <source>
        <dbReference type="PROSITE" id="PS50035"/>
    </source>
</evidence>
<evidence type="ECO:0000313" key="3">
    <source>
        <dbReference type="Proteomes" id="UP000606935"/>
    </source>
</evidence>
<accession>A0A918DKD9</accession>
<organism evidence="2 3">
    <name type="scientific">Bowmanella pacifica</name>
    <dbReference type="NCBI Taxonomy" id="502051"/>
    <lineage>
        <taxon>Bacteria</taxon>
        <taxon>Pseudomonadati</taxon>
        <taxon>Pseudomonadota</taxon>
        <taxon>Gammaproteobacteria</taxon>
        <taxon>Alteromonadales</taxon>
        <taxon>Alteromonadaceae</taxon>
        <taxon>Bowmanella</taxon>
    </lineage>
</organism>
<sequence>MAAPDEGPLADPIKVLSRQAPQSTGVYPLTTSQSALDVRLALINSAMVSVDLQYYIFRDDLTSKMIAKALLKAAERGVRVRLLLDDWQKRSDHNLLSLDSHPNVHVRLFNPVYNRAFRNLAILFNLDQQNRRMHNKSLTVDSLISIVGGRNIGDEYLLNNANVIFGDLDLTAIGPVVQQISQQFDLYWNAPLSADIAGLATRRSRHTETLQSWQAMLKQQLDSPVTALDSDTIRQLQQASAWYFGEAELFFDHPGKISRNAPTSQMLHQIGAVISKTQSSLLIISPYFIPSQSGTEALIKAATQGIDITIVTNSLASTDVFAVHGWYAHYRKALLKAGITLWEIRVNPIDKPKTRLSGSSRTSLHAKTFVIDNQEVFVGSFNFDPRSANLNSEMGIFIHQPTLASLVGENIGTILPALAYKVQLTDKGQLIWLDLANDRCLNSEPDASLLRRFGAWLSGILPIESIL</sequence>
<dbReference type="SUPFAM" id="SSF56024">
    <property type="entry name" value="Phospholipase D/nuclease"/>
    <property type="match status" value="2"/>
</dbReference>
<dbReference type="AlphaFoldDB" id="A0A918DKD9"/>
<dbReference type="GO" id="GO:0030572">
    <property type="term" value="F:phosphatidyltransferase activity"/>
    <property type="evidence" value="ECO:0007669"/>
    <property type="project" value="UniProtKB-ARBA"/>
</dbReference>
<protein>
    <submittedName>
        <fullName evidence="2">Phospholipase D family protein</fullName>
    </submittedName>
</protein>
<feature type="domain" description="PLD phosphodiesterase" evidence="1">
    <location>
        <begin position="360"/>
        <end position="387"/>
    </location>
</feature>
<dbReference type="InterPro" id="IPR025202">
    <property type="entry name" value="PLD-like_dom"/>
</dbReference>
<dbReference type="GO" id="GO:0032049">
    <property type="term" value="P:cardiolipin biosynthetic process"/>
    <property type="evidence" value="ECO:0007669"/>
    <property type="project" value="UniProtKB-ARBA"/>
</dbReference>